<reference evidence="1 2" key="1">
    <citation type="journal article" date="2019" name="Sci. Rep.">
        <title>Orb-weaving spider Araneus ventricosus genome elucidates the spidroin gene catalogue.</title>
        <authorList>
            <person name="Kono N."/>
            <person name="Nakamura H."/>
            <person name="Ohtoshi R."/>
            <person name="Moran D.A.P."/>
            <person name="Shinohara A."/>
            <person name="Yoshida Y."/>
            <person name="Fujiwara M."/>
            <person name="Mori M."/>
            <person name="Tomita M."/>
            <person name="Arakawa K."/>
        </authorList>
    </citation>
    <scope>NUCLEOTIDE SEQUENCE [LARGE SCALE GENOMIC DNA]</scope>
</reference>
<sequence>MQSNNHFLLQRLVKSLSQSCTNARDICPIRKPSLLETLQETREGVLPWHEKVNSSRRTLWADIKILCASLLLPDAHRWGKKEKRPVEDATA</sequence>
<evidence type="ECO:0000313" key="2">
    <source>
        <dbReference type="Proteomes" id="UP000499080"/>
    </source>
</evidence>
<dbReference type="EMBL" id="BGPR01001475">
    <property type="protein sequence ID" value="GBM54817.1"/>
    <property type="molecule type" value="Genomic_DNA"/>
</dbReference>
<organism evidence="1 2">
    <name type="scientific">Araneus ventricosus</name>
    <name type="common">Orbweaver spider</name>
    <name type="synonym">Epeira ventricosa</name>
    <dbReference type="NCBI Taxonomy" id="182803"/>
    <lineage>
        <taxon>Eukaryota</taxon>
        <taxon>Metazoa</taxon>
        <taxon>Ecdysozoa</taxon>
        <taxon>Arthropoda</taxon>
        <taxon>Chelicerata</taxon>
        <taxon>Arachnida</taxon>
        <taxon>Araneae</taxon>
        <taxon>Araneomorphae</taxon>
        <taxon>Entelegynae</taxon>
        <taxon>Araneoidea</taxon>
        <taxon>Araneidae</taxon>
        <taxon>Araneus</taxon>
    </lineage>
</organism>
<name>A0A4Y2GNP2_ARAVE</name>
<dbReference type="AlphaFoldDB" id="A0A4Y2GNP2"/>
<proteinExistence type="predicted"/>
<keyword evidence="2" id="KW-1185">Reference proteome</keyword>
<protein>
    <submittedName>
        <fullName evidence="1">Uncharacterized protein</fullName>
    </submittedName>
</protein>
<accession>A0A4Y2GNP2</accession>
<comment type="caution">
    <text evidence="1">The sequence shown here is derived from an EMBL/GenBank/DDBJ whole genome shotgun (WGS) entry which is preliminary data.</text>
</comment>
<dbReference type="Proteomes" id="UP000499080">
    <property type="component" value="Unassembled WGS sequence"/>
</dbReference>
<evidence type="ECO:0000313" key="1">
    <source>
        <dbReference type="EMBL" id="GBM54817.1"/>
    </source>
</evidence>
<gene>
    <name evidence="1" type="ORF">AVEN_6243_1</name>
</gene>